<organism evidence="7">
    <name type="scientific">Bellilinea caldifistulae</name>
    <dbReference type="NCBI Taxonomy" id="360411"/>
    <lineage>
        <taxon>Bacteria</taxon>
        <taxon>Bacillati</taxon>
        <taxon>Chloroflexota</taxon>
        <taxon>Anaerolineae</taxon>
        <taxon>Anaerolineales</taxon>
        <taxon>Anaerolineaceae</taxon>
        <taxon>Bellilinea</taxon>
    </lineage>
</organism>
<comment type="subcellular location">
    <subcellularLocation>
        <location evidence="1">Cell membrane</location>
        <topology evidence="1">Multi-pass membrane protein</topology>
    </subcellularLocation>
</comment>
<feature type="transmembrane region" description="Helical" evidence="6">
    <location>
        <begin position="227"/>
        <end position="247"/>
    </location>
</feature>
<keyword evidence="4 6" id="KW-1133">Transmembrane helix</keyword>
<evidence type="ECO:0000256" key="4">
    <source>
        <dbReference type="ARBA" id="ARBA00022989"/>
    </source>
</evidence>
<keyword evidence="2" id="KW-1003">Cell membrane</keyword>
<dbReference type="PANTHER" id="PTHR39087">
    <property type="entry name" value="UPF0104 MEMBRANE PROTEIN MJ1595"/>
    <property type="match status" value="1"/>
</dbReference>
<keyword evidence="3 6" id="KW-0812">Transmembrane</keyword>
<dbReference type="EMBL" id="DSXR01000014">
    <property type="protein sequence ID" value="HGS86144.1"/>
    <property type="molecule type" value="Genomic_DNA"/>
</dbReference>
<evidence type="ECO:0000256" key="1">
    <source>
        <dbReference type="ARBA" id="ARBA00004651"/>
    </source>
</evidence>
<dbReference type="Pfam" id="PF03706">
    <property type="entry name" value="LPG_synthase_TM"/>
    <property type="match status" value="1"/>
</dbReference>
<evidence type="ECO:0000313" key="7">
    <source>
        <dbReference type="EMBL" id="HGS86144.1"/>
    </source>
</evidence>
<sequence length="338" mass="37302">MKSKRFSFKWIWLLWLAAIPLFVWSLKTTPLKEIYRLLGNLHLAQILVLAGVNLLILLVISFRWQIILHAMGEKIPLNRVLSYRLTSFGVSYFTPGPQFGGEPAQVALLTRNHAVQTVSAVSSVYLDKLLELLVNLLVIVGGMFFALSTDFGHAVLNRNDWIPVLGLGLIPAAHLVALRTKHYPLQWLAEKSGSLQSMRTWIRKLGNLAAEAEYQIAALLERNPKSLLLAILVSFLSWAGMIFEYFIAVRFLGMQISDAQIIFAFVLSRLAFLAPMPGGLGVLEASQVFAMQAMGLPAASGLALSLWMRARDVLIGLAGLGLGGWTLARPLGSLQKEV</sequence>
<dbReference type="InterPro" id="IPR022791">
    <property type="entry name" value="L-PG_synthase/AglD"/>
</dbReference>
<gene>
    <name evidence="7" type="ORF">ENT17_00830</name>
</gene>
<evidence type="ECO:0000256" key="2">
    <source>
        <dbReference type="ARBA" id="ARBA00022475"/>
    </source>
</evidence>
<evidence type="ECO:0000256" key="5">
    <source>
        <dbReference type="ARBA" id="ARBA00023136"/>
    </source>
</evidence>
<dbReference type="AlphaFoldDB" id="A0A7C4Q078"/>
<accession>A0A7C4Q078</accession>
<keyword evidence="5 6" id="KW-0472">Membrane</keyword>
<evidence type="ECO:0000256" key="6">
    <source>
        <dbReference type="SAM" id="Phobius"/>
    </source>
</evidence>
<feature type="transmembrane region" description="Helical" evidence="6">
    <location>
        <begin position="259"/>
        <end position="276"/>
    </location>
</feature>
<dbReference type="PANTHER" id="PTHR39087:SF2">
    <property type="entry name" value="UPF0104 MEMBRANE PROTEIN MJ1595"/>
    <property type="match status" value="1"/>
</dbReference>
<comment type="caution">
    <text evidence="7">The sequence shown here is derived from an EMBL/GenBank/DDBJ whole genome shotgun (WGS) entry which is preliminary data.</text>
</comment>
<reference evidence="7" key="1">
    <citation type="journal article" date="2020" name="mSystems">
        <title>Genome- and Community-Level Interaction Insights into Carbon Utilization and Element Cycling Functions of Hydrothermarchaeota in Hydrothermal Sediment.</title>
        <authorList>
            <person name="Zhou Z."/>
            <person name="Liu Y."/>
            <person name="Xu W."/>
            <person name="Pan J."/>
            <person name="Luo Z.H."/>
            <person name="Li M."/>
        </authorList>
    </citation>
    <scope>NUCLEOTIDE SEQUENCE [LARGE SCALE GENOMIC DNA]</scope>
    <source>
        <strain evidence="7">SpSt-556</strain>
    </source>
</reference>
<proteinExistence type="predicted"/>
<feature type="transmembrane region" description="Helical" evidence="6">
    <location>
        <begin position="161"/>
        <end position="178"/>
    </location>
</feature>
<evidence type="ECO:0000256" key="3">
    <source>
        <dbReference type="ARBA" id="ARBA00022692"/>
    </source>
</evidence>
<name>A0A7C4Q078_9CHLR</name>
<dbReference type="NCBIfam" id="TIGR00374">
    <property type="entry name" value="flippase-like domain"/>
    <property type="match status" value="1"/>
</dbReference>
<dbReference type="GO" id="GO:0005886">
    <property type="term" value="C:plasma membrane"/>
    <property type="evidence" value="ECO:0007669"/>
    <property type="project" value="UniProtKB-SubCell"/>
</dbReference>
<feature type="transmembrane region" description="Helical" evidence="6">
    <location>
        <begin position="129"/>
        <end position="149"/>
    </location>
</feature>
<protein>
    <submittedName>
        <fullName evidence="7">Flippase-like domain-containing protein</fullName>
    </submittedName>
</protein>
<feature type="transmembrane region" description="Helical" evidence="6">
    <location>
        <begin position="41"/>
        <end position="62"/>
    </location>
</feature>